<dbReference type="Proteomes" id="UP000548867">
    <property type="component" value="Unassembled WGS sequence"/>
</dbReference>
<evidence type="ECO:0008006" key="3">
    <source>
        <dbReference type="Google" id="ProtNLM"/>
    </source>
</evidence>
<keyword evidence="2" id="KW-1185">Reference proteome</keyword>
<comment type="caution">
    <text evidence="1">The sequence shown here is derived from an EMBL/GenBank/DDBJ whole genome shotgun (WGS) entry which is preliminary data.</text>
</comment>
<evidence type="ECO:0000313" key="1">
    <source>
        <dbReference type="EMBL" id="MBB3953407.1"/>
    </source>
</evidence>
<dbReference type="AlphaFoldDB" id="A0A7W6CL16"/>
<dbReference type="Pfam" id="PF04985">
    <property type="entry name" value="Phage_tube"/>
    <property type="match status" value="1"/>
</dbReference>
<evidence type="ECO:0000313" key="2">
    <source>
        <dbReference type="Proteomes" id="UP000548867"/>
    </source>
</evidence>
<dbReference type="NCBIfam" id="TIGR01611">
    <property type="entry name" value="tail_tube"/>
    <property type="match status" value="1"/>
</dbReference>
<organism evidence="1 2">
    <name type="scientific">Novosphingobium sediminicola</name>
    <dbReference type="NCBI Taxonomy" id="563162"/>
    <lineage>
        <taxon>Bacteria</taxon>
        <taxon>Pseudomonadati</taxon>
        <taxon>Pseudomonadota</taxon>
        <taxon>Alphaproteobacteria</taxon>
        <taxon>Sphingomonadales</taxon>
        <taxon>Sphingomonadaceae</taxon>
        <taxon>Novosphingobium</taxon>
    </lineage>
</organism>
<dbReference type="RefSeq" id="WP_183622002.1">
    <property type="nucleotide sequence ID" value="NZ_JACIDX010000001.1"/>
</dbReference>
<gene>
    <name evidence="1" type="ORF">GGR38_000319</name>
</gene>
<sequence>MGLPRTLKNLNSFVNGVDYRGVIGEFEQPKLAEGTNDWRGGGMPGTVKVKNGLEAMEATLTFGGHETGLVRQFGQDDTRIRLVCAYQANSNSAPQAVDIYMRGSFNEIDFGKDKPGEQTEHKYKADLTYYRREVNGLVEVEIDMINGIYIVGGVDRYAEIMAILAG</sequence>
<accession>A0A7W6CL16</accession>
<dbReference type="EMBL" id="JACIDX010000001">
    <property type="protein sequence ID" value="MBB3953407.1"/>
    <property type="molecule type" value="Genomic_DNA"/>
</dbReference>
<protein>
    <recommendedName>
        <fullName evidence="3">Phage major tail tube protein</fullName>
    </recommendedName>
</protein>
<reference evidence="1 2" key="1">
    <citation type="submission" date="2020-08" db="EMBL/GenBank/DDBJ databases">
        <title>Genomic Encyclopedia of Type Strains, Phase IV (KMG-IV): sequencing the most valuable type-strain genomes for metagenomic binning, comparative biology and taxonomic classification.</title>
        <authorList>
            <person name="Goeker M."/>
        </authorList>
    </citation>
    <scope>NUCLEOTIDE SEQUENCE [LARGE SCALE GENOMIC DNA]</scope>
    <source>
        <strain evidence="1 2">DSM 27057</strain>
    </source>
</reference>
<dbReference type="InterPro" id="IPR006498">
    <property type="entry name" value="Tail_tube"/>
</dbReference>
<name>A0A7W6CL16_9SPHN</name>
<proteinExistence type="predicted"/>